<reference evidence="4 5" key="1">
    <citation type="submission" date="2017-11" db="EMBL/GenBank/DDBJ databases">
        <title>De novo assembly and phasing of dikaryotic genomes from two isolates of Puccinia coronata f. sp. avenae, the causal agent of oat crown rust.</title>
        <authorList>
            <person name="Miller M.E."/>
            <person name="Zhang Y."/>
            <person name="Omidvar V."/>
            <person name="Sperschneider J."/>
            <person name="Schwessinger B."/>
            <person name="Raley C."/>
            <person name="Palmer J.M."/>
            <person name="Garnica D."/>
            <person name="Upadhyaya N."/>
            <person name="Rathjen J."/>
            <person name="Taylor J.M."/>
            <person name="Park R.F."/>
            <person name="Dodds P.N."/>
            <person name="Hirsch C.D."/>
            <person name="Kianian S.F."/>
            <person name="Figueroa M."/>
        </authorList>
    </citation>
    <scope>NUCLEOTIDE SEQUENCE [LARGE SCALE GENOMIC DNA]</scope>
    <source>
        <strain evidence="2">12NC29</strain>
        <strain evidence="3">12SD80</strain>
    </source>
</reference>
<keyword evidence="4" id="KW-1185">Reference proteome</keyword>
<protein>
    <submittedName>
        <fullName evidence="3">Uncharacterized protein</fullName>
    </submittedName>
</protein>
<sequence length="115" mass="12248">MLGGIPSANEDGPISMSVYNVYNPDGARPYVSSGCSSESDTTLQQFQPMPITSARPELKEKKEPAHLPKTSHTGGKNPSFGSCAASKLYSPPNQPGGLAKQLKRRSMILDQSPSL</sequence>
<comment type="caution">
    <text evidence="3">The sequence shown here is derived from an EMBL/GenBank/DDBJ whole genome shotgun (WGS) entry which is preliminary data.</text>
</comment>
<feature type="compositionally biased region" description="Basic and acidic residues" evidence="1">
    <location>
        <begin position="56"/>
        <end position="66"/>
    </location>
</feature>
<evidence type="ECO:0000313" key="3">
    <source>
        <dbReference type="EMBL" id="PLW15450.1"/>
    </source>
</evidence>
<evidence type="ECO:0000313" key="4">
    <source>
        <dbReference type="Proteomes" id="UP000235388"/>
    </source>
</evidence>
<dbReference type="STRING" id="200324.A0A2N5SQG3"/>
<accession>A0A2N5SQG3</accession>
<feature type="region of interest" description="Disordered" evidence="1">
    <location>
        <begin position="1"/>
        <end position="20"/>
    </location>
</feature>
<dbReference type="Proteomes" id="UP000235392">
    <property type="component" value="Unassembled WGS sequence"/>
</dbReference>
<dbReference type="AlphaFoldDB" id="A0A2N5SQG3"/>
<evidence type="ECO:0000313" key="5">
    <source>
        <dbReference type="Proteomes" id="UP000235392"/>
    </source>
</evidence>
<evidence type="ECO:0000256" key="1">
    <source>
        <dbReference type="SAM" id="MobiDB-lite"/>
    </source>
</evidence>
<evidence type="ECO:0000313" key="2">
    <source>
        <dbReference type="EMBL" id="PLW08061.1"/>
    </source>
</evidence>
<dbReference type="EMBL" id="PGCJ01001184">
    <property type="protein sequence ID" value="PLW08061.1"/>
    <property type="molecule type" value="Genomic_DNA"/>
</dbReference>
<gene>
    <name evidence="2" type="ORF">PCANC_27388</name>
    <name evidence="3" type="ORF">PCASD_20363</name>
</gene>
<name>A0A2N5SQG3_9BASI</name>
<dbReference type="EMBL" id="PGCI01000797">
    <property type="protein sequence ID" value="PLW15450.1"/>
    <property type="molecule type" value="Genomic_DNA"/>
</dbReference>
<feature type="region of interest" description="Disordered" evidence="1">
    <location>
        <begin position="29"/>
        <end position="115"/>
    </location>
</feature>
<dbReference type="Proteomes" id="UP000235388">
    <property type="component" value="Unassembled WGS sequence"/>
</dbReference>
<proteinExistence type="predicted"/>
<feature type="compositionally biased region" description="Polar residues" evidence="1">
    <location>
        <begin position="70"/>
        <end position="80"/>
    </location>
</feature>
<organism evidence="3 5">
    <name type="scientific">Puccinia coronata f. sp. avenae</name>
    <dbReference type="NCBI Taxonomy" id="200324"/>
    <lineage>
        <taxon>Eukaryota</taxon>
        <taxon>Fungi</taxon>
        <taxon>Dikarya</taxon>
        <taxon>Basidiomycota</taxon>
        <taxon>Pucciniomycotina</taxon>
        <taxon>Pucciniomycetes</taxon>
        <taxon>Pucciniales</taxon>
        <taxon>Pucciniaceae</taxon>
        <taxon>Puccinia</taxon>
    </lineage>
</organism>
<feature type="compositionally biased region" description="Polar residues" evidence="1">
    <location>
        <begin position="33"/>
        <end position="47"/>
    </location>
</feature>